<comment type="similarity">
    <text evidence="2 7">Belongs to the HEATR1/UTP10 family.</text>
</comment>
<protein>
    <recommendedName>
        <fullName evidence="7">HEAT repeat-containing protein 1</fullName>
    </recommendedName>
</protein>
<dbReference type="SMART" id="SM01036">
    <property type="entry name" value="BP28CT"/>
    <property type="match status" value="1"/>
</dbReference>
<name>A0A8J9X163_PHATR</name>
<evidence type="ECO:0000256" key="1">
    <source>
        <dbReference type="ARBA" id="ARBA00004604"/>
    </source>
</evidence>
<evidence type="ECO:0000256" key="3">
    <source>
        <dbReference type="ARBA" id="ARBA00022517"/>
    </source>
</evidence>
<keyword evidence="4 7" id="KW-0698">rRNA processing</keyword>
<dbReference type="InterPro" id="IPR022125">
    <property type="entry name" value="U3snoRNP10_N"/>
</dbReference>
<evidence type="ECO:0000313" key="9">
    <source>
        <dbReference type="EMBL" id="CAG9279525.1"/>
    </source>
</evidence>
<dbReference type="Gene3D" id="1.25.10.10">
    <property type="entry name" value="Leucine-rich Repeat Variant"/>
    <property type="match status" value="1"/>
</dbReference>
<dbReference type="GO" id="GO:0030515">
    <property type="term" value="F:snoRNA binding"/>
    <property type="evidence" value="ECO:0007669"/>
    <property type="project" value="TreeGrafter"/>
</dbReference>
<organism evidence="9">
    <name type="scientific">Phaeodactylum tricornutum</name>
    <name type="common">Diatom</name>
    <dbReference type="NCBI Taxonomy" id="2850"/>
    <lineage>
        <taxon>Eukaryota</taxon>
        <taxon>Sar</taxon>
        <taxon>Stramenopiles</taxon>
        <taxon>Ochrophyta</taxon>
        <taxon>Bacillariophyta</taxon>
        <taxon>Bacillariophyceae</taxon>
        <taxon>Bacillariophycidae</taxon>
        <taxon>Naviculales</taxon>
        <taxon>Phaeodactylaceae</taxon>
        <taxon>Phaeodactylum</taxon>
    </lineage>
</organism>
<comment type="function">
    <text evidence="7">Involved in nucleolar processing of pre-18S ribosomal RNA.</text>
</comment>
<dbReference type="PANTHER" id="PTHR13457">
    <property type="entry name" value="BAP28"/>
    <property type="match status" value="1"/>
</dbReference>
<dbReference type="GO" id="GO:0034455">
    <property type="term" value="C:t-UTP complex"/>
    <property type="evidence" value="ECO:0007669"/>
    <property type="project" value="TreeGrafter"/>
</dbReference>
<proteinExistence type="inferred from homology"/>
<dbReference type="InterPro" id="IPR016024">
    <property type="entry name" value="ARM-type_fold"/>
</dbReference>
<reference evidence="9" key="1">
    <citation type="submission" date="2022-02" db="EMBL/GenBank/DDBJ databases">
        <authorList>
            <person name="Giguere J D."/>
        </authorList>
    </citation>
    <scope>NUCLEOTIDE SEQUENCE</scope>
    <source>
        <strain evidence="9">CCAP 1055/1</strain>
    </source>
</reference>
<dbReference type="GO" id="GO:0032040">
    <property type="term" value="C:small-subunit processome"/>
    <property type="evidence" value="ECO:0007669"/>
    <property type="project" value="TreeGrafter"/>
</dbReference>
<evidence type="ECO:0000256" key="4">
    <source>
        <dbReference type="ARBA" id="ARBA00022552"/>
    </source>
</evidence>
<evidence type="ECO:0000256" key="2">
    <source>
        <dbReference type="ARBA" id="ARBA00010559"/>
    </source>
</evidence>
<dbReference type="InterPro" id="IPR012954">
    <property type="entry name" value="BP28_C_dom"/>
</dbReference>
<dbReference type="EMBL" id="OU594953">
    <property type="protein sequence ID" value="CAG9279525.1"/>
    <property type="molecule type" value="Genomic_DNA"/>
</dbReference>
<keyword evidence="5 7" id="KW-0539">Nucleus</keyword>
<keyword evidence="6 7" id="KW-0687">Ribonucleoprotein</keyword>
<evidence type="ECO:0000256" key="7">
    <source>
        <dbReference type="RuleBase" id="RU367065"/>
    </source>
</evidence>
<dbReference type="Pfam" id="PF08146">
    <property type="entry name" value="BP28CT"/>
    <property type="match status" value="1"/>
</dbReference>
<comment type="subcellular location">
    <subcellularLocation>
        <location evidence="1 7">Nucleus</location>
        <location evidence="1 7">Nucleolus</location>
    </subcellularLocation>
</comment>
<keyword evidence="3 7" id="KW-0690">Ribosome biogenesis</keyword>
<dbReference type="GO" id="GO:0045943">
    <property type="term" value="P:positive regulation of transcription by RNA polymerase I"/>
    <property type="evidence" value="ECO:0007669"/>
    <property type="project" value="TreeGrafter"/>
</dbReference>
<dbReference type="GO" id="GO:0030686">
    <property type="term" value="C:90S preribosome"/>
    <property type="evidence" value="ECO:0007669"/>
    <property type="project" value="TreeGrafter"/>
</dbReference>
<evidence type="ECO:0000256" key="5">
    <source>
        <dbReference type="ARBA" id="ARBA00023242"/>
    </source>
</evidence>
<dbReference type="Proteomes" id="UP000836788">
    <property type="component" value="Chromosome 12"/>
</dbReference>
<dbReference type="InterPro" id="IPR040191">
    <property type="entry name" value="UTP10"/>
</dbReference>
<dbReference type="SUPFAM" id="SSF48371">
    <property type="entry name" value="ARM repeat"/>
    <property type="match status" value="1"/>
</dbReference>
<dbReference type="InterPro" id="IPR011989">
    <property type="entry name" value="ARM-like"/>
</dbReference>
<evidence type="ECO:0000256" key="6">
    <source>
        <dbReference type="ARBA" id="ARBA00023274"/>
    </source>
</evidence>
<dbReference type="PANTHER" id="PTHR13457:SF1">
    <property type="entry name" value="HEAT REPEAT-CONTAINING PROTEIN 1"/>
    <property type="match status" value="1"/>
</dbReference>
<dbReference type="Pfam" id="PF12397">
    <property type="entry name" value="U3snoRNP10"/>
    <property type="match status" value="1"/>
</dbReference>
<feature type="domain" description="BP28 C-terminal" evidence="8">
    <location>
        <begin position="1909"/>
        <end position="2072"/>
    </location>
</feature>
<sequence length="2229" mass="243963">MSSLQTQLAALNGSSGKNPGLVYATSKRHEDAVGRGANYSVQHGHHVTNRVAYKPSIIQASAKEASDIPLHVLEENCKAAMENLADTVDPRMMDLLPSICGRQNASPKIIQDALLRVGSLLGEFNAIESCLHVLEYLIRRYDVHTKHMEDFLWVLLPHADHWTAVFHRALQLCDLASNQSYIWLRPYANPKVLAVVPRALIAQHVVKHPDLIRTVGRLAKQQAALAATSITQESLMSARRGISHILSFTVAVLVEGLAWQTAADRLPAQQEASLRAMLPFCLAACESQTGCLEWTAWGHVLASVLAETMDLAPVSVEAISKSILSAPETFQQQADALTTLLALLLPLQQQQMENSDSYLPLLTNKLLGCDLPRSCMRTLRKWPQLPTVLGHLHEDCRTIVAPLIATLFVLGLEENNVQWLVRILEEKSLRSLWKNPRTDIVASTAAFCLEQHIKSHRDRRASMSQSLLENLHRLDTLACERGIAHAIQSIPQQKSQETRELVRDLLKGIVSIDESDNENSNVNLSTEHDRLLPPRVALEHADASIRLLAVQRLIPLLDQRDQDNDGESIWESLVRRWSVDEHPEVAEEAGKAVTSVFKNRMLDEFATDLTEIAKLTLSGLHHWIDSNREQVECLRQGFVVSAYIARTMAESTSDSPSKEWQLIMETLAAYSNSRNKSLATVASKALLFVLGDSQSFIKNDAEIHVAQMKLAESRIFVQGLHTFQDEPELDNSITRRLRRLSLWVLVESYSRRLADSKVSSTLVHDTLQVCSTILNAKEQGDMTDKKVEILKDCYVSAVHVSSKTICTVHAMILSLAAVNSDALYTGVGLPTITSLVQNVTNSEGEAVLSSIILMESALQLQDPLSCCRLVELTCDILSSGNEQCSLIVVGALALLDSPHKRIRKASIGLLSTIATQLSTLDTPPTWNQVRCFCRFIAESHSSAVMGGVSFLPSMFKASMAAEKQASSLQKALLRLCVFATVGYSGDGNLTSPKAMQKSWMYHTKLPGGCAAASTVLNAMEKAGETVFPLCTRWEIAGLPLFKQLQTAKVVGVIPLSVVSLAECIVKMMKGMVVTDTTSIIISSGPHQGGGRSRSYSVGKSDVEFVEQYPKAMQTELVAVLSDVEPSDMGRLLSALVVDDVLSSMSWGEEIFKRFSKGERKKLAKAILFYSQSEHSQLSHSQFVALPFDGEDLLSLLSDLKITPGDMSSLVLLADFVRVNCARLNSAQSAGQLISLFFGLLKLLVLETEVNMTGSAVAAQSLLSTLSQLWTGIRADQLDLDASTVIGWATTLLQLLDELNTENTSSPSRFVSSTRARSAALFTLTTMCNSFPKECVVVVFQTIIKAASAAGSGAIEISTGGDIFAATLPIFWKFANHADLSLVDILSGFVRETQRMDVKKVKSCLFGEFAKALLVGNHVRRDFQQSCPGSLVASFLAAEVFTSRNLARSPDFAVEVIEQVPIEAQIWSVLLLLKYAKSTLLRCMGSDATDDDSPGIPNNSHIAKIALVGPKTRQNTGVKPDEYTKNSTKLVSLVGVILRTVNDVLLLESTSKFVRQCRDKSSSLCLRLWQELLIMHSVAQSAAADEKLKGLMNTMENLVLTVNESREYLQLLLPAHIFLASVTALLKEGDSIDIRTKALRLVAERVPDVDPYGEEVPLFMEMVPDIVDVLRSTDGSNGSEESSKILLLRQSALVAVEHIARCFSVGGGITASNTQHFLSALGRATDLLQFPCQVLAQPNASLSHIDNAARQIISSVALSSATLVRTTGPLCISTLPKLIKRLMSALTSANSYVLLNGNTSDDNETFAQAKVMQASILRALSAIAFSVPQFLPSYLHLVLNESNILSPSLRQDRDSVMKSTIERLDQLLSARIPPRLMIPAIVKATGQCKNATTVAVLLKMLKISVEQCTGAEAVAQRNAVLKVVTQAYENQSSLESGALLVHTANDALMTFILKLSEVHLRRLYLSLRDWRGVVDKLAPESSSAHRFAFWTLSAALAKRLRSIFLPCLSVSIGDAVSELELAASSLCQSGNAVKKRKLNDERTESSYDSVSMQVVQPVLLCLEHALRADGLDGGSWIRADENQRYHALLEPMGKLLQARIPGNFLKENDHLSSPFARVIMGEYSDLGNVVSCLSALANAAGNEQLWKPLNYYVLEACGNESRGEVRKAGLTCLVSLMKSLGEEYMVLLPECLPILSELLEDTDEEIAGLAKECVTLAEDLLGTSLEDSLR</sequence>
<gene>
    <name evidence="9" type="ORF">PTTT1_LOCUS10351</name>
</gene>
<accession>A0A8J9X163</accession>
<dbReference type="GO" id="GO:0000462">
    <property type="term" value="P:maturation of SSU-rRNA from tricistronic rRNA transcript (SSU-rRNA, 5.8S rRNA, LSU-rRNA)"/>
    <property type="evidence" value="ECO:0007669"/>
    <property type="project" value="TreeGrafter"/>
</dbReference>
<evidence type="ECO:0000259" key="8">
    <source>
        <dbReference type="SMART" id="SM01036"/>
    </source>
</evidence>